<evidence type="ECO:0000256" key="4">
    <source>
        <dbReference type="ARBA" id="ARBA00022837"/>
    </source>
</evidence>
<feature type="domain" description="Cadherin" evidence="10">
    <location>
        <begin position="1017"/>
        <end position="1141"/>
    </location>
</feature>
<dbReference type="PRINTS" id="PR00205">
    <property type="entry name" value="CADHERIN"/>
</dbReference>
<comment type="subcellular location">
    <subcellularLocation>
        <location evidence="1">Membrane</location>
        <topology evidence="1">Single-pass membrane protein</topology>
    </subcellularLocation>
</comment>
<evidence type="ECO:0000259" key="10">
    <source>
        <dbReference type="PROSITE" id="PS50268"/>
    </source>
</evidence>
<evidence type="ECO:0000256" key="8">
    <source>
        <dbReference type="PROSITE-ProRule" id="PRU00043"/>
    </source>
</evidence>
<keyword evidence="2 9" id="KW-0812">Transmembrane</keyword>
<dbReference type="SUPFAM" id="SSF49313">
    <property type="entry name" value="Cadherin-like"/>
    <property type="match status" value="6"/>
</dbReference>
<feature type="domain" description="Cadherin" evidence="10">
    <location>
        <begin position="247"/>
        <end position="396"/>
    </location>
</feature>
<dbReference type="PANTHER" id="PTHR24028:SF146">
    <property type="entry name" value="CADHERIN 96CB, ISOFORM D-RELATED"/>
    <property type="match status" value="1"/>
</dbReference>
<dbReference type="FunFam" id="2.60.40.60:FF:000020">
    <property type="entry name" value="Dachsous cadherin-related 1b"/>
    <property type="match status" value="1"/>
</dbReference>
<dbReference type="GO" id="GO:0007156">
    <property type="term" value="P:homophilic cell adhesion via plasma membrane adhesion molecules"/>
    <property type="evidence" value="ECO:0007669"/>
    <property type="project" value="InterPro"/>
</dbReference>
<dbReference type="Gene3D" id="2.60.40.60">
    <property type="entry name" value="Cadherins"/>
    <property type="match status" value="7"/>
</dbReference>
<feature type="domain" description="Cadherin" evidence="10">
    <location>
        <begin position="397"/>
        <end position="519"/>
    </location>
</feature>
<evidence type="ECO:0000313" key="12">
    <source>
        <dbReference type="WBParaSite" id="Smp_344170.1"/>
    </source>
</evidence>
<keyword evidence="5 9" id="KW-1133">Transmembrane helix</keyword>
<evidence type="ECO:0000256" key="2">
    <source>
        <dbReference type="ARBA" id="ARBA00022692"/>
    </source>
</evidence>
<sequence length="1189" mass="138277">MELWRQNAKIYIFYFLFIINSVFIYQVFGSCFQSSGSISITYEIIEESNIPLIISNLKKDLCIDQYSIENFISFNKPNINQHEFIIFPTSQPYYKYFIIKTETIATTNLNEQYLILNQSIDRELLCNKTNDVTNSHSNVLQLNGNENFYSNTYIQQYYNENNNILCNCYDLLGWCTIYLHLALIPLHNNRLYNRIHSSNMSLLNNTQESSMLTKPTTDYWLNSISSMKFFIIELKIIDINDNIPIFNPSNYKIIISESDKPGINYRLPIAYDQDLGINSLIHYNITFIHAINNQDHTIELFSINNTNITNNSNNNNNQFILIQDNNHNHNHPETQSINQYNKNQLYIQLIDSLDRELYHQYYIQIIAMDQSINHRKTGTLTLFIEIADINDQLPIFEYNQYLFHLIENSPKGTLIGQVKANDIDDGINSMIKYNIKEIKPIINNNNNNDYYYYNDNNNNQLINIDPITGEIKLINIIDREKLLKLYLIIEAKDNGQPSKSTITNVIIEIDDINDNNPIIDLWGYKEILNSTGIMMTTTTSTTDIQHSSLIPFYLISSENSFIPIHIWVSELLNIRSILSIVKVNDLDQGINGTVQCILNDSYFILQPELANNNNNNDNQMKSYYIILSKSLDYELQIIHHLPILCYDLGVPIARTSTVLLNIHIKDENDNEPKFLIPEIFTPAQWINKVQFINHYQDNNDNNDNNNNMNSIFDFHQNLLNLMLTPLEILIPETCPINTVILKFPVLDIDSGMNSMLNYELRSINQYLLNSLNLSGSTEINNMIDFIRINHTTGEIIICQSLKLIPEYYKYIYEVIVKDQGIPSKVSRLHFSLQILIVNSFPPEVELLKPNHLNRTILEVHKSKSNKKYEIEMYENEPAGTQIARMIGYDPDRGDAGRITFILIQNLIKTCIGSYKKIDDAISIDPNKGLITTLRPLDRELDGNLLLLTLHIQDHGIPIYTTTIHIHIKILDINDNPPIFLLPLYSCHSLDRLRNSDHQKHDRSSCHSSNIYPTPNITNQLYNMTIVLPKQSNHDLLHSFIQFQTIDYDLGINSMITYHLDHNCSQLNLFNNDYLLNYLFIIDQLSGCLSIISKFFYEKLYTTYKLCIIAKDHGQFIQHYSILKLLIEIQLHNHNHNQSIIFINYSIQSINYLMKNQLINNLSIINNHQINKSILPLNYIDQQQNNNNNK</sequence>
<proteinExistence type="predicted"/>
<reference evidence="12" key="2">
    <citation type="submission" date="2019-11" db="UniProtKB">
        <authorList>
            <consortium name="WormBaseParasite"/>
        </authorList>
    </citation>
    <scope>IDENTIFICATION</scope>
    <source>
        <strain evidence="12">Puerto Rican</strain>
    </source>
</reference>
<dbReference type="GO" id="GO:0005886">
    <property type="term" value="C:plasma membrane"/>
    <property type="evidence" value="ECO:0007669"/>
    <property type="project" value="InterPro"/>
</dbReference>
<dbReference type="PANTHER" id="PTHR24028">
    <property type="entry name" value="CADHERIN-87A"/>
    <property type="match status" value="1"/>
</dbReference>
<protein>
    <submittedName>
        <fullName evidence="12">Cadherin</fullName>
    </submittedName>
</protein>
<dbReference type="PROSITE" id="PS50268">
    <property type="entry name" value="CADHERIN_2"/>
    <property type="match status" value="6"/>
</dbReference>
<feature type="domain" description="Cadherin" evidence="10">
    <location>
        <begin position="864"/>
        <end position="979"/>
    </location>
</feature>
<evidence type="ECO:0000256" key="3">
    <source>
        <dbReference type="ARBA" id="ARBA00022737"/>
    </source>
</evidence>
<dbReference type="PROSITE" id="PS00232">
    <property type="entry name" value="CADHERIN_1"/>
    <property type="match status" value="4"/>
</dbReference>
<keyword evidence="7" id="KW-0325">Glycoprotein</keyword>
<evidence type="ECO:0000256" key="7">
    <source>
        <dbReference type="ARBA" id="ARBA00023180"/>
    </source>
</evidence>
<evidence type="ECO:0000256" key="6">
    <source>
        <dbReference type="ARBA" id="ARBA00023136"/>
    </source>
</evidence>
<dbReference type="SMART" id="SM00112">
    <property type="entry name" value="CA"/>
    <property type="match status" value="6"/>
</dbReference>
<keyword evidence="6 9" id="KW-0472">Membrane</keyword>
<dbReference type="WBParaSite" id="Smp_344170.1">
    <property type="protein sequence ID" value="Smp_344170.1"/>
    <property type="gene ID" value="Smp_344170"/>
</dbReference>
<accession>A0A5K4FE29</accession>
<evidence type="ECO:0000313" key="11">
    <source>
        <dbReference type="Proteomes" id="UP000008854"/>
    </source>
</evidence>
<feature type="domain" description="Cadherin" evidence="10">
    <location>
        <begin position="568"/>
        <end position="674"/>
    </location>
</feature>
<dbReference type="Pfam" id="PF00028">
    <property type="entry name" value="Cadherin"/>
    <property type="match status" value="2"/>
</dbReference>
<dbReference type="CDD" id="cd11304">
    <property type="entry name" value="Cadherin_repeat"/>
    <property type="match status" value="6"/>
</dbReference>
<dbReference type="PROSITE" id="PS51257">
    <property type="entry name" value="PROKAR_LIPOPROTEIN"/>
    <property type="match status" value="1"/>
</dbReference>
<feature type="domain" description="Cadherin" evidence="10">
    <location>
        <begin position="722"/>
        <end position="844"/>
    </location>
</feature>
<dbReference type="InParanoid" id="A0A5K4FE29"/>
<dbReference type="AlphaFoldDB" id="A0A5K4FE29"/>
<dbReference type="InterPro" id="IPR015919">
    <property type="entry name" value="Cadherin-like_sf"/>
</dbReference>
<dbReference type="Proteomes" id="UP000008854">
    <property type="component" value="Unassembled WGS sequence"/>
</dbReference>
<keyword evidence="4 8" id="KW-0106">Calcium</keyword>
<evidence type="ECO:0000256" key="5">
    <source>
        <dbReference type="ARBA" id="ARBA00022989"/>
    </source>
</evidence>
<evidence type="ECO:0000256" key="1">
    <source>
        <dbReference type="ARBA" id="ARBA00004167"/>
    </source>
</evidence>
<dbReference type="InterPro" id="IPR050174">
    <property type="entry name" value="Protocadherin/Cadherin-CA"/>
</dbReference>
<keyword evidence="3" id="KW-0677">Repeat</keyword>
<dbReference type="GO" id="GO:0005509">
    <property type="term" value="F:calcium ion binding"/>
    <property type="evidence" value="ECO:0007669"/>
    <property type="project" value="UniProtKB-UniRule"/>
</dbReference>
<dbReference type="InterPro" id="IPR020894">
    <property type="entry name" value="Cadherin_CS"/>
</dbReference>
<dbReference type="STRING" id="6183.A0A5K4FE29"/>
<organism evidence="11 12">
    <name type="scientific">Schistosoma mansoni</name>
    <name type="common">Blood fluke</name>
    <dbReference type="NCBI Taxonomy" id="6183"/>
    <lineage>
        <taxon>Eukaryota</taxon>
        <taxon>Metazoa</taxon>
        <taxon>Spiralia</taxon>
        <taxon>Lophotrochozoa</taxon>
        <taxon>Platyhelminthes</taxon>
        <taxon>Trematoda</taxon>
        <taxon>Digenea</taxon>
        <taxon>Strigeidida</taxon>
        <taxon>Schistosomatoidea</taxon>
        <taxon>Schistosomatidae</taxon>
        <taxon>Schistosoma</taxon>
    </lineage>
</organism>
<reference evidence="11" key="1">
    <citation type="journal article" date="2012" name="PLoS Negl. Trop. Dis.">
        <title>A systematically improved high quality genome and transcriptome of the human blood fluke Schistosoma mansoni.</title>
        <authorList>
            <person name="Protasio A.V."/>
            <person name="Tsai I.J."/>
            <person name="Babbage A."/>
            <person name="Nichol S."/>
            <person name="Hunt M."/>
            <person name="Aslett M.A."/>
            <person name="De Silva N."/>
            <person name="Velarde G.S."/>
            <person name="Anderson T.J."/>
            <person name="Clark R.C."/>
            <person name="Davidson C."/>
            <person name="Dillon G.P."/>
            <person name="Holroyd N.E."/>
            <person name="LoVerde P.T."/>
            <person name="Lloyd C."/>
            <person name="McQuillan J."/>
            <person name="Oliveira G."/>
            <person name="Otto T.D."/>
            <person name="Parker-Manuel S.J."/>
            <person name="Quail M.A."/>
            <person name="Wilson R.A."/>
            <person name="Zerlotini A."/>
            <person name="Dunne D.W."/>
            <person name="Berriman M."/>
        </authorList>
    </citation>
    <scope>NUCLEOTIDE SEQUENCE [LARGE SCALE GENOMIC DNA]</scope>
    <source>
        <strain evidence="11">Puerto Rican</strain>
    </source>
</reference>
<keyword evidence="11" id="KW-1185">Reference proteome</keyword>
<evidence type="ECO:0000256" key="9">
    <source>
        <dbReference type="SAM" id="Phobius"/>
    </source>
</evidence>
<name>A0A5K4FE29_SCHMA</name>
<dbReference type="InterPro" id="IPR002126">
    <property type="entry name" value="Cadherin-like_dom"/>
</dbReference>
<feature type="transmembrane region" description="Helical" evidence="9">
    <location>
        <begin position="12"/>
        <end position="28"/>
    </location>
</feature>